<protein>
    <submittedName>
        <fullName evidence="1">Uncharacterized protein</fullName>
    </submittedName>
</protein>
<organism evidence="1 2">
    <name type="scientific">Nocardiopsis terrae</name>
    <dbReference type="NCBI Taxonomy" id="372655"/>
    <lineage>
        <taxon>Bacteria</taxon>
        <taxon>Bacillati</taxon>
        <taxon>Actinomycetota</taxon>
        <taxon>Actinomycetes</taxon>
        <taxon>Streptosporangiales</taxon>
        <taxon>Nocardiopsidaceae</taxon>
        <taxon>Nocardiopsis</taxon>
    </lineage>
</organism>
<keyword evidence="2" id="KW-1185">Reference proteome</keyword>
<comment type="caution">
    <text evidence="1">The sequence shown here is derived from an EMBL/GenBank/DDBJ whole genome shotgun (WGS) entry which is preliminary data.</text>
</comment>
<gene>
    <name evidence="1" type="ORF">H4W79_004394</name>
</gene>
<proteinExistence type="predicted"/>
<evidence type="ECO:0000313" key="2">
    <source>
        <dbReference type="Proteomes" id="UP000598217"/>
    </source>
</evidence>
<accession>A0ABR9HMB2</accession>
<dbReference type="RefSeq" id="WP_191266676.1">
    <property type="nucleotide sequence ID" value="NZ_BMXJ01000001.1"/>
</dbReference>
<name>A0ABR9HMB2_9ACTN</name>
<reference evidence="1 2" key="1">
    <citation type="submission" date="2020-10" db="EMBL/GenBank/DDBJ databases">
        <title>Sequencing the genomes of 1000 actinobacteria strains.</title>
        <authorList>
            <person name="Klenk H.-P."/>
        </authorList>
    </citation>
    <scope>NUCLEOTIDE SEQUENCE [LARGE SCALE GENOMIC DNA]</scope>
    <source>
        <strain evidence="1 2">DSM 45157</strain>
    </source>
</reference>
<evidence type="ECO:0000313" key="1">
    <source>
        <dbReference type="EMBL" id="MBE1460180.1"/>
    </source>
</evidence>
<dbReference type="EMBL" id="JADBDY010000001">
    <property type="protein sequence ID" value="MBE1460180.1"/>
    <property type="molecule type" value="Genomic_DNA"/>
</dbReference>
<sequence length="53" mass="5839">MDSGVVFGYTALLRCPLVIPVSVFGFRHPISLDPESPNPIDVTVSTALRRYFS</sequence>
<dbReference type="Proteomes" id="UP000598217">
    <property type="component" value="Unassembled WGS sequence"/>
</dbReference>